<dbReference type="KEGG" id="schk:GII14_06485"/>
<evidence type="ECO:0000313" key="1">
    <source>
        <dbReference type="EMBL" id="QIJ03860.1"/>
    </source>
</evidence>
<gene>
    <name evidence="1" type="ORF">GII14_06485</name>
</gene>
<name>A0A6G7LQ41_9GAMM</name>
<sequence>MRNTINVLYRKIALVILLLFLAGCETEEIKSMDILEVKIAGTKLFIPKSYVLSDLPTLIVADKNLDSQSEQLSLKVPLFEFNVESKGDSSLLGNAILLIGNVVGEGPSKDIDDAKSQLGLYKGAIIEKDSYLGLYRVYPKSGYPKLWHYFKADTDSIDESDEWFGSCTVGPLEDEKYDLSNVKCTAVTSYKDVSIKYTTNAKYFLADFKLKQAIISTFKRWDEASVH</sequence>
<accession>A0A6G7LQ41</accession>
<evidence type="ECO:0008006" key="3">
    <source>
        <dbReference type="Google" id="ProtNLM"/>
    </source>
</evidence>
<dbReference type="RefSeq" id="WP_165564705.1">
    <property type="nucleotide sequence ID" value="NZ_CP045857.1"/>
</dbReference>
<protein>
    <recommendedName>
        <fullName evidence="3">Lipoprotein</fullName>
    </recommendedName>
</protein>
<proteinExistence type="predicted"/>
<dbReference type="EMBL" id="CP045857">
    <property type="protein sequence ID" value="QIJ03860.1"/>
    <property type="molecule type" value="Genomic_DNA"/>
</dbReference>
<organism evidence="1 2">
    <name type="scientific">Shewanella chilikensis</name>
    <dbReference type="NCBI Taxonomy" id="558541"/>
    <lineage>
        <taxon>Bacteria</taxon>
        <taxon>Pseudomonadati</taxon>
        <taxon>Pseudomonadota</taxon>
        <taxon>Gammaproteobacteria</taxon>
        <taxon>Alteromonadales</taxon>
        <taxon>Shewanellaceae</taxon>
        <taxon>Shewanella</taxon>
    </lineage>
</organism>
<reference evidence="1 2" key="1">
    <citation type="submission" date="2019-11" db="EMBL/GenBank/DDBJ databases">
        <title>Complete Genome Sequence of Shewanella chilikensis Strain DC57, Isolated from Corroded Seal Rings at a floating production facility in Australia.</title>
        <authorList>
            <person name="Salgar-Chaparro S.J."/>
            <person name="Castillo-Villamizar G.A."/>
            <person name="Poehlein A."/>
            <person name="Daniel R."/>
            <person name="Machuca L."/>
        </authorList>
    </citation>
    <scope>NUCLEOTIDE SEQUENCE [LARGE SCALE GENOMIC DNA]</scope>
    <source>
        <strain evidence="1 2">DC57</strain>
    </source>
</reference>
<dbReference type="AlphaFoldDB" id="A0A6G7LQ41"/>
<dbReference type="PROSITE" id="PS51257">
    <property type="entry name" value="PROKAR_LIPOPROTEIN"/>
    <property type="match status" value="1"/>
</dbReference>
<dbReference type="Proteomes" id="UP000502117">
    <property type="component" value="Chromosome"/>
</dbReference>
<evidence type="ECO:0000313" key="2">
    <source>
        <dbReference type="Proteomes" id="UP000502117"/>
    </source>
</evidence>